<evidence type="ECO:0000313" key="2">
    <source>
        <dbReference type="Proteomes" id="UP000030687"/>
    </source>
</evidence>
<dbReference type="InParanoid" id="V4U570"/>
<protein>
    <submittedName>
        <fullName evidence="1">Uncharacterized protein</fullName>
    </submittedName>
</protein>
<accession>V4U570</accession>
<dbReference type="EMBL" id="KI537036">
    <property type="protein sequence ID" value="ESR34359.1"/>
    <property type="molecule type" value="Genomic_DNA"/>
</dbReference>
<gene>
    <name evidence="1" type="ORF">CICLE_v10005754mg</name>
</gene>
<evidence type="ECO:0000313" key="1">
    <source>
        <dbReference type="EMBL" id="ESR34359.1"/>
    </source>
</evidence>
<proteinExistence type="predicted"/>
<dbReference type="CDD" id="cd00298">
    <property type="entry name" value="ACD_sHsps_p23-like"/>
    <property type="match status" value="1"/>
</dbReference>
<organism evidence="1 2">
    <name type="scientific">Citrus clementina</name>
    <name type="common">Clementine</name>
    <name type="synonym">Citrus deliciosa x Citrus sinensis</name>
    <dbReference type="NCBI Taxonomy" id="85681"/>
    <lineage>
        <taxon>Eukaryota</taxon>
        <taxon>Viridiplantae</taxon>
        <taxon>Streptophyta</taxon>
        <taxon>Embryophyta</taxon>
        <taxon>Tracheophyta</taxon>
        <taxon>Spermatophyta</taxon>
        <taxon>Magnoliopsida</taxon>
        <taxon>eudicotyledons</taxon>
        <taxon>Gunneridae</taxon>
        <taxon>Pentapetalae</taxon>
        <taxon>rosids</taxon>
        <taxon>malvids</taxon>
        <taxon>Sapindales</taxon>
        <taxon>Rutaceae</taxon>
        <taxon>Aurantioideae</taxon>
        <taxon>Citrus</taxon>
    </lineage>
</organism>
<reference evidence="1 2" key="1">
    <citation type="submission" date="2013-10" db="EMBL/GenBank/DDBJ databases">
        <authorList>
            <consortium name="International Citrus Genome Consortium"/>
            <person name="Jenkins J."/>
            <person name="Schmutz J."/>
            <person name="Prochnik S."/>
            <person name="Rokhsar D."/>
            <person name="Gmitter F."/>
            <person name="Ollitrault P."/>
            <person name="Machado M."/>
            <person name="Talon M."/>
            <person name="Wincker P."/>
            <person name="Jaillon O."/>
            <person name="Morgante M."/>
        </authorList>
    </citation>
    <scope>NUCLEOTIDE SEQUENCE</scope>
    <source>
        <strain evidence="2">cv. Clemenules</strain>
    </source>
</reference>
<dbReference type="AlphaFoldDB" id="V4U570"/>
<name>V4U570_CITCL</name>
<dbReference type="KEGG" id="cic:CICLE_v10005754mg"/>
<dbReference type="Gramene" id="ESR34359">
    <property type="protein sequence ID" value="ESR34359"/>
    <property type="gene ID" value="CICLE_v10005754mg"/>
</dbReference>
<dbReference type="Proteomes" id="UP000030687">
    <property type="component" value="Unassembled WGS sequence"/>
</dbReference>
<keyword evidence="2" id="KW-1185">Reference proteome</keyword>
<sequence>MAAEKITNLPSGSVDAVLKDSEADEFAKARKSATTGAFLFQPTTSTPNRPHAFKMVSGWLESRGYKVVNTKTEKDGSVSMNFELPDGGALEIVDADYEWEIKNQTVIRFLKAPMLTEFPGGDNKVMVVKVVNLPAEIEEKDVAITVENRKLVMKLKTVLEDCGIQKFKELPDGVTVSTISTLMEDQTLTVTVALEKQDPKKKPKSMTSRIKRALNRAWPAFLAIGAKMGFDAATNDDAN</sequence>